<dbReference type="Pfam" id="PF03345">
    <property type="entry name" value="OST48_N"/>
    <property type="match status" value="1"/>
</dbReference>
<evidence type="ECO:0000256" key="2">
    <source>
        <dbReference type="ARBA" id="ARBA00004922"/>
    </source>
</evidence>
<feature type="signal peptide" evidence="8">
    <location>
        <begin position="1"/>
        <end position="18"/>
    </location>
</feature>
<evidence type="ECO:0000256" key="1">
    <source>
        <dbReference type="ARBA" id="ARBA00004479"/>
    </source>
</evidence>
<evidence type="ECO:0000259" key="9">
    <source>
        <dbReference type="Pfam" id="PF03345"/>
    </source>
</evidence>
<evidence type="ECO:0000259" key="10">
    <source>
        <dbReference type="Pfam" id="PF23358"/>
    </source>
</evidence>
<evidence type="ECO:0000256" key="8">
    <source>
        <dbReference type="RuleBase" id="RU361142"/>
    </source>
</evidence>
<evidence type="ECO:0000256" key="6">
    <source>
        <dbReference type="ARBA" id="ARBA00022989"/>
    </source>
</evidence>
<dbReference type="Proteomes" id="UP000777438">
    <property type="component" value="Unassembled WGS sequence"/>
</dbReference>
<keyword evidence="5 8" id="KW-0256">Endoplasmic reticulum</keyword>
<evidence type="ECO:0000256" key="4">
    <source>
        <dbReference type="ARBA" id="ARBA00022692"/>
    </source>
</evidence>
<evidence type="ECO:0000256" key="3">
    <source>
        <dbReference type="ARBA" id="ARBA00008743"/>
    </source>
</evidence>
<dbReference type="EMBL" id="JAGPYM010000018">
    <property type="protein sequence ID" value="KAH6885259.1"/>
    <property type="molecule type" value="Genomic_DNA"/>
</dbReference>
<gene>
    <name evidence="11" type="ORF">B0T10DRAFT_608470</name>
</gene>
<dbReference type="InterPro" id="IPR055459">
    <property type="entry name" value="OST48_MD"/>
</dbReference>
<dbReference type="PANTHER" id="PTHR10830:SF0">
    <property type="entry name" value="DOLICHYL-DIPHOSPHOOLIGOSACCHARIDE--PROTEIN GLYCOSYLTRANSFERASE 48 KDA SUBUNIT"/>
    <property type="match status" value="1"/>
</dbReference>
<proteinExistence type="inferred from homology"/>
<name>A0A9P8W1U2_9HYPO</name>
<dbReference type="InterPro" id="IPR055457">
    <property type="entry name" value="OST48_N"/>
</dbReference>
<keyword evidence="4 8" id="KW-0812">Transmembrane</keyword>
<comment type="similarity">
    <text evidence="3 8">Belongs to the DDOST 48 kDa subunit family.</text>
</comment>
<feature type="domain" description="OST48 N-terminal" evidence="9">
    <location>
        <begin position="25"/>
        <end position="282"/>
    </location>
</feature>
<keyword evidence="12" id="KW-1185">Reference proteome</keyword>
<dbReference type="OrthoDB" id="29105at2759"/>
<feature type="chain" id="PRO_5040530778" description="Dolichyl-diphosphooligosaccharide--protein glycosyltransferase subunit WBP1" evidence="8">
    <location>
        <begin position="19"/>
        <end position="457"/>
    </location>
</feature>
<dbReference type="PANTHER" id="PTHR10830">
    <property type="entry name" value="DOLICHYL-DIPHOSPHOOLIGOSACCHARIDE--PROTEIN GLYCOSYLTRANSFERASE 48 KDA SUBUNIT"/>
    <property type="match status" value="1"/>
</dbReference>
<organism evidence="11 12">
    <name type="scientific">Thelonectria olida</name>
    <dbReference type="NCBI Taxonomy" id="1576542"/>
    <lineage>
        <taxon>Eukaryota</taxon>
        <taxon>Fungi</taxon>
        <taxon>Dikarya</taxon>
        <taxon>Ascomycota</taxon>
        <taxon>Pezizomycotina</taxon>
        <taxon>Sordariomycetes</taxon>
        <taxon>Hypocreomycetidae</taxon>
        <taxon>Hypocreales</taxon>
        <taxon>Nectriaceae</taxon>
        <taxon>Thelonectria</taxon>
    </lineage>
</organism>
<dbReference type="GO" id="GO:0018279">
    <property type="term" value="P:protein N-linked glycosylation via asparagine"/>
    <property type="evidence" value="ECO:0007669"/>
    <property type="project" value="UniProtKB-UniRule"/>
</dbReference>
<keyword evidence="8" id="KW-0732">Signal</keyword>
<comment type="function">
    <text evidence="8">Subunit of the oligosaccharyl transferase (OST) complex that catalyzes the initial transfer of a defined glycan (Glc(3)Man(9)GlcNAc(2) in eukaryotes) from the lipid carrier dolichol-pyrophosphate to an asparagine residue within an Asn-X-Ser/Thr consensus motif in nascent polypeptide chains, the first step in protein N-glycosylation. N-glycosylation occurs cotranslationally and the complex associates with the Sec61 complex at the channel-forming translocon complex that mediates protein translocation across the endoplasmic reticulum (ER).</text>
</comment>
<dbReference type="InterPro" id="IPR005013">
    <property type="entry name" value="DDOST_48_kDa_subunit"/>
</dbReference>
<keyword evidence="6 8" id="KW-1133">Transmembrane helix</keyword>
<evidence type="ECO:0000313" key="11">
    <source>
        <dbReference type="EMBL" id="KAH6885259.1"/>
    </source>
</evidence>
<comment type="subunit">
    <text evidence="8">Component of the oligosaccharyltransferase (OST) complex.</text>
</comment>
<evidence type="ECO:0000313" key="12">
    <source>
        <dbReference type="Proteomes" id="UP000777438"/>
    </source>
</evidence>
<keyword evidence="7 8" id="KW-0472">Membrane</keyword>
<evidence type="ECO:0000256" key="7">
    <source>
        <dbReference type="ARBA" id="ARBA00023136"/>
    </source>
</evidence>
<comment type="subcellular location">
    <subcellularLocation>
        <location evidence="8">Endoplasmic reticulum membrane</location>
        <topology evidence="8">Single-pass type I membrane protein</topology>
    </subcellularLocation>
    <subcellularLocation>
        <location evidence="1">Membrane</location>
        <topology evidence="1">Single-pass type I membrane protein</topology>
    </subcellularLocation>
</comment>
<protein>
    <recommendedName>
        <fullName evidence="8">Dolichyl-diphosphooligosaccharide--protein glycosyltransferase subunit WBP1</fullName>
        <shortName evidence="8">Oligosaccharyl transferase subunit WBP1</shortName>
    </recommendedName>
</protein>
<comment type="pathway">
    <text evidence="2 8">Protein modification; protein glycosylation.</text>
</comment>
<reference evidence="11 12" key="1">
    <citation type="journal article" date="2021" name="Nat. Commun.">
        <title>Genetic determinants of endophytism in the Arabidopsis root mycobiome.</title>
        <authorList>
            <person name="Mesny F."/>
            <person name="Miyauchi S."/>
            <person name="Thiergart T."/>
            <person name="Pickel B."/>
            <person name="Atanasova L."/>
            <person name="Karlsson M."/>
            <person name="Huettel B."/>
            <person name="Barry K.W."/>
            <person name="Haridas S."/>
            <person name="Chen C."/>
            <person name="Bauer D."/>
            <person name="Andreopoulos W."/>
            <person name="Pangilinan J."/>
            <person name="LaButti K."/>
            <person name="Riley R."/>
            <person name="Lipzen A."/>
            <person name="Clum A."/>
            <person name="Drula E."/>
            <person name="Henrissat B."/>
            <person name="Kohler A."/>
            <person name="Grigoriev I.V."/>
            <person name="Martin F.M."/>
            <person name="Hacquard S."/>
        </authorList>
    </citation>
    <scope>NUCLEOTIDE SEQUENCE [LARGE SCALE GENOMIC DNA]</scope>
    <source>
        <strain evidence="11 12">MPI-CAGE-CH-0241</strain>
    </source>
</reference>
<evidence type="ECO:0000256" key="5">
    <source>
        <dbReference type="ARBA" id="ARBA00022824"/>
    </source>
</evidence>
<accession>A0A9P8W1U2</accession>
<feature type="transmembrane region" description="Helical" evidence="8">
    <location>
        <begin position="419"/>
        <end position="442"/>
    </location>
</feature>
<feature type="domain" description="OST48 middle" evidence="10">
    <location>
        <begin position="301"/>
        <end position="443"/>
    </location>
</feature>
<comment type="caution">
    <text evidence="11">The sequence shown here is derived from an EMBL/GenBank/DDBJ whole genome shotgun (WGS) entry which is preliminary data.</text>
</comment>
<dbReference type="Pfam" id="PF23358">
    <property type="entry name" value="OST48_MD"/>
    <property type="match status" value="1"/>
</dbReference>
<sequence>MRSLLGLVLFLFAALVSAASSAGNRLLVVLDAVDDKEAYSRFFADLNERGYEITYESAKSGALSLFNLGERNYDHLLFLPTKIKGLGPNLTPKILLDFINADGNILVTMASTHTVPSSLSSFLHELDIAIPAERTATVVDHFYYDTVSAAESHDVLVLDAPRNVRPGLKSYFEIPGSVLSVPHAIGHTLGSGPLLTPILRAPATAYSYNPKEQDSLDEDLFAAGQQLSLISVVQARNSARVTILGAAEMLQDKWIEAKVARPSEKAQYTANREFTTTLSAWAFKELGVLRVNSIEHQLKDSDEVNPGIYRIKNEVSYTISISEYVWQGWRPFRVPEGDSLQLEFSMLSPFHRIDLKPASESQHAATFATNFTIPDQHGIFNFKVNYKRPFLTYLEAKNSVSVRHMAHDEWVRSFAITAAWPWLSGISVTVLGFLAFSALWMYNQPVKREAAGVKKTQ</sequence>
<dbReference type="AlphaFoldDB" id="A0A9P8W1U2"/>
<dbReference type="GO" id="GO:0008250">
    <property type="term" value="C:oligosaccharyltransferase complex"/>
    <property type="evidence" value="ECO:0007669"/>
    <property type="project" value="TreeGrafter"/>
</dbReference>